<dbReference type="AlphaFoldDB" id="A0A7W9ZR99"/>
<name>A0A7W9ZR99_RHILE</name>
<dbReference type="Proteomes" id="UP000517187">
    <property type="component" value="Unassembled WGS sequence"/>
</dbReference>
<proteinExistence type="predicted"/>
<evidence type="ECO:0000313" key="2">
    <source>
        <dbReference type="Proteomes" id="UP000517187"/>
    </source>
</evidence>
<reference evidence="1 2" key="1">
    <citation type="submission" date="2020-08" db="EMBL/GenBank/DDBJ databases">
        <title>Genomic Encyclopedia of Type Strains, Phase IV (KMG-V): Genome sequencing to study the core and pangenomes of soil and plant-associated prokaryotes.</title>
        <authorList>
            <person name="Whitman W."/>
        </authorList>
    </citation>
    <scope>NUCLEOTIDE SEQUENCE [LARGE SCALE GENOMIC DNA]</scope>
    <source>
        <strain evidence="1 2">SEMIA 4011</strain>
    </source>
</reference>
<accession>A0A7W9ZR99</accession>
<sequence length="116" mass="12726">MKVDILCEGKVIGYSNLDPIDPPMGVAGGRFVPAPDYEPRLHAYVIDGDDNKLAKSAEILARSDEYGMLACAGVGIEDFNETLQEISVTVLGIAYPEYETVFGAHALYKAYWHNED</sequence>
<comment type="caution">
    <text evidence="1">The sequence shown here is derived from an EMBL/GenBank/DDBJ whole genome shotgun (WGS) entry which is preliminary data.</text>
</comment>
<dbReference type="RefSeq" id="WP_184694119.1">
    <property type="nucleotide sequence ID" value="NZ_JACIIJ010000004.1"/>
</dbReference>
<evidence type="ECO:0000313" key="1">
    <source>
        <dbReference type="EMBL" id="MBB6221387.1"/>
    </source>
</evidence>
<gene>
    <name evidence="1" type="ORF">GGE66_002357</name>
</gene>
<protein>
    <submittedName>
        <fullName evidence="1">Uncharacterized protein</fullName>
    </submittedName>
</protein>
<organism evidence="1 2">
    <name type="scientific">Rhizobium leguminosarum</name>
    <dbReference type="NCBI Taxonomy" id="384"/>
    <lineage>
        <taxon>Bacteria</taxon>
        <taxon>Pseudomonadati</taxon>
        <taxon>Pseudomonadota</taxon>
        <taxon>Alphaproteobacteria</taxon>
        <taxon>Hyphomicrobiales</taxon>
        <taxon>Rhizobiaceae</taxon>
        <taxon>Rhizobium/Agrobacterium group</taxon>
        <taxon>Rhizobium</taxon>
    </lineage>
</organism>
<dbReference type="EMBL" id="JACIIJ010000004">
    <property type="protein sequence ID" value="MBB6221387.1"/>
    <property type="molecule type" value="Genomic_DNA"/>
</dbReference>